<proteinExistence type="predicted"/>
<organism evidence="3 4">
    <name type="scientific">Sphaeroforma arctica JP610</name>
    <dbReference type="NCBI Taxonomy" id="667725"/>
    <lineage>
        <taxon>Eukaryota</taxon>
        <taxon>Ichthyosporea</taxon>
        <taxon>Ichthyophonida</taxon>
        <taxon>Sphaeroforma</taxon>
    </lineage>
</organism>
<keyword evidence="2" id="KW-1133">Transmembrane helix</keyword>
<evidence type="ECO:0000313" key="3">
    <source>
        <dbReference type="EMBL" id="KNC86762.1"/>
    </source>
</evidence>
<dbReference type="EMBL" id="KQ241637">
    <property type="protein sequence ID" value="KNC86762.1"/>
    <property type="molecule type" value="Genomic_DNA"/>
</dbReference>
<sequence length="403" mass="44598">MYLTMTTGDVNEVPDRKSDGAIAANAAGATPTVSALNDTCKERESSGTAHAVATIDPTSDDKNPVDARNQSDISSDTTRAQPILVEMDNGDKPDNPDKAAYLVWKRTPKDATKCERLRDWLLYAIDATFLSTPAVVIWLILVVIVGAFFFLLAVGALKIGNEDNTKEWLNYSIQALNVLFTYTAIFTLVWRLSNAVHLLTERRSSERGLDMYGQPTMSIWFHLSHTRRLMITLTLLVNCVTQYLNQAMRLVYFSVEDSQSMPGVLLTNLFFVISFLAGAIAGVAQLAGESKLRHLHPHIYRWSGMTDPVDKLYRLYCSIVHSRDEGLNLSTTNLGRRRSAFAFNPFGKSAVPRRGTTGIIVEEPVDSGQPRNDTTSIVEKPADVGRSIRDLADVIAEEPVKSV</sequence>
<feature type="transmembrane region" description="Helical" evidence="2">
    <location>
        <begin position="265"/>
        <end position="287"/>
    </location>
</feature>
<evidence type="ECO:0000313" key="4">
    <source>
        <dbReference type="Proteomes" id="UP000054560"/>
    </source>
</evidence>
<dbReference type="Pfam" id="PF11204">
    <property type="entry name" value="DUF2985"/>
    <property type="match status" value="1"/>
</dbReference>
<dbReference type="AlphaFoldDB" id="A0A0L0GCM1"/>
<feature type="transmembrane region" description="Helical" evidence="2">
    <location>
        <begin position="173"/>
        <end position="193"/>
    </location>
</feature>
<evidence type="ECO:0000256" key="1">
    <source>
        <dbReference type="SAM" id="MobiDB-lite"/>
    </source>
</evidence>
<feature type="transmembrane region" description="Helical" evidence="2">
    <location>
        <begin position="120"/>
        <end position="153"/>
    </location>
</feature>
<keyword evidence="2" id="KW-0472">Membrane</keyword>
<keyword evidence="2" id="KW-0812">Transmembrane</keyword>
<accession>A0A0L0GCM1</accession>
<reference evidence="3 4" key="1">
    <citation type="submission" date="2011-02" db="EMBL/GenBank/DDBJ databases">
        <title>The Genome Sequence of Sphaeroforma arctica JP610.</title>
        <authorList>
            <consortium name="The Broad Institute Genome Sequencing Platform"/>
            <person name="Russ C."/>
            <person name="Cuomo C."/>
            <person name="Young S.K."/>
            <person name="Zeng Q."/>
            <person name="Gargeya S."/>
            <person name="Alvarado L."/>
            <person name="Berlin A."/>
            <person name="Chapman S.B."/>
            <person name="Chen Z."/>
            <person name="Freedman E."/>
            <person name="Gellesch M."/>
            <person name="Goldberg J."/>
            <person name="Griggs A."/>
            <person name="Gujja S."/>
            <person name="Heilman E."/>
            <person name="Heiman D."/>
            <person name="Howarth C."/>
            <person name="Mehta T."/>
            <person name="Neiman D."/>
            <person name="Pearson M."/>
            <person name="Roberts A."/>
            <person name="Saif S."/>
            <person name="Shea T."/>
            <person name="Shenoy N."/>
            <person name="Sisk P."/>
            <person name="Stolte C."/>
            <person name="Sykes S."/>
            <person name="White J."/>
            <person name="Yandava C."/>
            <person name="Burger G."/>
            <person name="Gray M.W."/>
            <person name="Holland P.W.H."/>
            <person name="King N."/>
            <person name="Lang F.B.F."/>
            <person name="Roger A.J."/>
            <person name="Ruiz-Trillo I."/>
            <person name="Haas B."/>
            <person name="Nusbaum C."/>
            <person name="Birren B."/>
        </authorList>
    </citation>
    <scope>NUCLEOTIDE SEQUENCE [LARGE SCALE GENOMIC DNA]</scope>
    <source>
        <strain evidence="3 4">JP610</strain>
    </source>
</reference>
<feature type="transmembrane region" description="Helical" evidence="2">
    <location>
        <begin position="229"/>
        <end position="245"/>
    </location>
</feature>
<name>A0A0L0GCM1_9EUKA</name>
<dbReference type="Proteomes" id="UP000054560">
    <property type="component" value="Unassembled WGS sequence"/>
</dbReference>
<dbReference type="RefSeq" id="XP_014160664.1">
    <property type="nucleotide sequence ID" value="XM_014305189.1"/>
</dbReference>
<dbReference type="GeneID" id="25901600"/>
<evidence type="ECO:0000256" key="2">
    <source>
        <dbReference type="SAM" id="Phobius"/>
    </source>
</evidence>
<keyword evidence="4" id="KW-1185">Reference proteome</keyword>
<feature type="region of interest" description="Disordered" evidence="1">
    <location>
        <begin position="42"/>
        <end position="75"/>
    </location>
</feature>
<gene>
    <name evidence="3" type="ORF">SARC_01096</name>
</gene>
<protein>
    <submittedName>
        <fullName evidence="3">Uncharacterized protein</fullName>
    </submittedName>
</protein>
<dbReference type="InterPro" id="IPR021369">
    <property type="entry name" value="DUF2985"/>
</dbReference>
<dbReference type="OrthoDB" id="47478at2759"/>